<evidence type="ECO:0000313" key="2">
    <source>
        <dbReference type="EMBL" id="NUC74519.1"/>
    </source>
</evidence>
<gene>
    <name evidence="2" type="ORF">HTZ84_19830</name>
</gene>
<feature type="region of interest" description="Disordered" evidence="1">
    <location>
        <begin position="27"/>
        <end position="107"/>
    </location>
</feature>
<dbReference type="RefSeq" id="WP_174682244.1">
    <property type="nucleotide sequence ID" value="NZ_JABUQZ010000001.1"/>
</dbReference>
<dbReference type="EMBL" id="JABUQZ010000001">
    <property type="protein sequence ID" value="NUC74519.1"/>
    <property type="molecule type" value="Genomic_DNA"/>
</dbReference>
<proteinExistence type="predicted"/>
<feature type="compositionally biased region" description="Basic and acidic residues" evidence="1">
    <location>
        <begin position="68"/>
        <end position="107"/>
    </location>
</feature>
<evidence type="ECO:0008006" key="4">
    <source>
        <dbReference type="Google" id="ProtNLM"/>
    </source>
</evidence>
<dbReference type="Pfam" id="PF26467">
    <property type="entry name" value="DUF8143"/>
    <property type="match status" value="1"/>
</dbReference>
<name>A0ABX2LN30_9EURY</name>
<protein>
    <recommendedName>
        <fullName evidence="4">Secreted protein</fullName>
    </recommendedName>
</protein>
<evidence type="ECO:0000313" key="3">
    <source>
        <dbReference type="Proteomes" id="UP001016761"/>
    </source>
</evidence>
<keyword evidence="3" id="KW-1185">Reference proteome</keyword>
<comment type="caution">
    <text evidence="2">The sequence shown here is derived from an EMBL/GenBank/DDBJ whole genome shotgun (WGS) entry which is preliminary data.</text>
</comment>
<organism evidence="2 3">
    <name type="scientific">Haloterrigena gelatinilytica</name>
    <dbReference type="NCBI Taxonomy" id="2741724"/>
    <lineage>
        <taxon>Archaea</taxon>
        <taxon>Methanobacteriati</taxon>
        <taxon>Methanobacteriota</taxon>
        <taxon>Stenosarchaea group</taxon>
        <taxon>Halobacteria</taxon>
        <taxon>Halobacteriales</taxon>
        <taxon>Natrialbaceae</taxon>
        <taxon>Haloterrigena</taxon>
    </lineage>
</organism>
<dbReference type="Proteomes" id="UP001016761">
    <property type="component" value="Unassembled WGS sequence"/>
</dbReference>
<feature type="compositionally biased region" description="Basic and acidic residues" evidence="1">
    <location>
        <begin position="35"/>
        <end position="56"/>
    </location>
</feature>
<reference evidence="2 3" key="1">
    <citation type="submission" date="2020-06" db="EMBL/GenBank/DDBJ databases">
        <title>Haloterrigena sp. nov., an extremely halophilic archaeon isolated from a saline sediment.</title>
        <authorList>
            <person name="Liu B.-B."/>
        </authorList>
    </citation>
    <scope>NUCLEOTIDE SEQUENCE [LARGE SCALE GENOMIC DNA]</scope>
    <source>
        <strain evidence="2 3">SYSU A558-1</strain>
    </source>
</reference>
<sequence length="107" mass="11941">MFGAVVTVFLLFAIAVPLALWIAIESETSNPTVVDRAEAERIAKDRGGRGRSRTDSSDDPPASADTATDDREAESDRRSRTDDRSSTERDGRWGTHSDESDRDDRWR</sequence>
<evidence type="ECO:0000256" key="1">
    <source>
        <dbReference type="SAM" id="MobiDB-lite"/>
    </source>
</evidence>
<dbReference type="InterPro" id="IPR058456">
    <property type="entry name" value="DUF8143"/>
</dbReference>
<accession>A0ABX2LN30</accession>